<accession>A0ABR9DNR2</accession>
<comment type="caution">
    <text evidence="1">The sequence shown here is derived from an EMBL/GenBank/DDBJ whole genome shotgun (WGS) entry which is preliminary data.</text>
</comment>
<evidence type="ECO:0000313" key="1">
    <source>
        <dbReference type="EMBL" id="MBD9698749.1"/>
    </source>
</evidence>
<dbReference type="Proteomes" id="UP000642107">
    <property type="component" value="Unassembled WGS sequence"/>
</dbReference>
<gene>
    <name evidence="1" type="ORF">IGS67_04455</name>
</gene>
<dbReference type="EMBL" id="JACZDF010000002">
    <property type="protein sequence ID" value="MBD9698749.1"/>
    <property type="molecule type" value="Genomic_DNA"/>
</dbReference>
<organism evidence="1 2">
    <name type="scientific">Flavimobilis rhizosphaerae</name>
    <dbReference type="NCBI Taxonomy" id="2775421"/>
    <lineage>
        <taxon>Bacteria</taxon>
        <taxon>Bacillati</taxon>
        <taxon>Actinomycetota</taxon>
        <taxon>Actinomycetes</taxon>
        <taxon>Micrococcales</taxon>
        <taxon>Jonesiaceae</taxon>
        <taxon>Flavimobilis</taxon>
    </lineage>
</organism>
<keyword evidence="2" id="KW-1185">Reference proteome</keyword>
<proteinExistence type="predicted"/>
<name>A0ABR9DNR2_9MICO</name>
<evidence type="ECO:0008006" key="3">
    <source>
        <dbReference type="Google" id="ProtNLM"/>
    </source>
</evidence>
<reference evidence="1 2" key="1">
    <citation type="submission" date="2020-09" db="EMBL/GenBank/DDBJ databases">
        <title>Flavimobilis rhizosphaerae sp. nov., isolated from rhizosphere soil of Spartina alterniflora.</title>
        <authorList>
            <person name="Hanqin C."/>
        </authorList>
    </citation>
    <scope>NUCLEOTIDE SEQUENCE [LARGE SCALE GENOMIC DNA]</scope>
    <source>
        <strain evidence="1 2">GY 10621</strain>
    </source>
</reference>
<protein>
    <recommendedName>
        <fullName evidence="3">DUF732 domain-containing protein</fullName>
    </recommendedName>
</protein>
<sequence length="99" mass="10014">MLGVVMLFALTGCADASGPTCGELGEQDAASKLSTVTSLVRDNGLDPYSNAVGLAAIEQDIYTFCGISAVAVLTGGDHSATKNLDAVIGGAVDWESYGK</sequence>
<evidence type="ECO:0000313" key="2">
    <source>
        <dbReference type="Proteomes" id="UP000642107"/>
    </source>
</evidence>